<dbReference type="AlphaFoldDB" id="W1PDJ8"/>
<accession>W1PDJ8</accession>
<dbReference type="Gramene" id="ERN05774">
    <property type="protein sequence ID" value="ERN05774"/>
    <property type="gene ID" value="AMTR_s00006p00253760"/>
</dbReference>
<evidence type="ECO:0000313" key="2">
    <source>
        <dbReference type="EMBL" id="ERN05774.1"/>
    </source>
</evidence>
<evidence type="ECO:0000313" key="3">
    <source>
        <dbReference type="Proteomes" id="UP000017836"/>
    </source>
</evidence>
<name>W1PDJ8_AMBTC</name>
<evidence type="ECO:0000256" key="1">
    <source>
        <dbReference type="SAM" id="MobiDB-lite"/>
    </source>
</evidence>
<proteinExistence type="predicted"/>
<feature type="region of interest" description="Disordered" evidence="1">
    <location>
        <begin position="51"/>
        <end position="106"/>
    </location>
</feature>
<keyword evidence="3" id="KW-1185">Reference proteome</keyword>
<gene>
    <name evidence="2" type="ORF">AMTR_s00006p00253760</name>
</gene>
<sequence>MVVDRSDMVRYAERVQAVVTRVNPWSFNYNWAGTLRGKDLRVDFNKIMIHKGTEGSMEAKGDAEEKVSRELSGKKGRGRNDGKRGREEQRGNSREKQEGKPPKWGK</sequence>
<protein>
    <submittedName>
        <fullName evidence="2">Uncharacterized protein</fullName>
    </submittedName>
</protein>
<dbReference type="HOGENOM" id="CLU_2226744_0_0_1"/>
<organism evidence="2 3">
    <name type="scientific">Amborella trichopoda</name>
    <dbReference type="NCBI Taxonomy" id="13333"/>
    <lineage>
        <taxon>Eukaryota</taxon>
        <taxon>Viridiplantae</taxon>
        <taxon>Streptophyta</taxon>
        <taxon>Embryophyta</taxon>
        <taxon>Tracheophyta</taxon>
        <taxon>Spermatophyta</taxon>
        <taxon>Magnoliopsida</taxon>
        <taxon>Amborellales</taxon>
        <taxon>Amborellaceae</taxon>
        <taxon>Amborella</taxon>
    </lineage>
</organism>
<dbReference type="EMBL" id="KI393980">
    <property type="protein sequence ID" value="ERN05774.1"/>
    <property type="molecule type" value="Genomic_DNA"/>
</dbReference>
<dbReference type="Proteomes" id="UP000017836">
    <property type="component" value="Unassembled WGS sequence"/>
</dbReference>
<reference evidence="3" key="1">
    <citation type="journal article" date="2013" name="Science">
        <title>The Amborella genome and the evolution of flowering plants.</title>
        <authorList>
            <consortium name="Amborella Genome Project"/>
        </authorList>
    </citation>
    <scope>NUCLEOTIDE SEQUENCE [LARGE SCALE GENOMIC DNA]</scope>
</reference>